<dbReference type="PRINTS" id="PR00096">
    <property type="entry name" value="GATASE"/>
</dbReference>
<dbReference type="InterPro" id="IPR017926">
    <property type="entry name" value="GATASE"/>
</dbReference>
<dbReference type="SUPFAM" id="SSF52317">
    <property type="entry name" value="Class I glutamine amidotransferase-like"/>
    <property type="match status" value="1"/>
</dbReference>
<dbReference type="Proteomes" id="UP000037997">
    <property type="component" value="Unassembled WGS sequence"/>
</dbReference>
<feature type="binding site" evidence="8">
    <location>
        <position position="272"/>
    </location>
    <ligand>
        <name>L-glutamine</name>
        <dbReference type="ChEBI" id="CHEBI:58359"/>
    </ligand>
</feature>
<dbReference type="UniPathway" id="UPA00070">
    <property type="reaction ID" value="UER00115"/>
</dbReference>
<comment type="pathway">
    <text evidence="8">Pyrimidine metabolism; UMP biosynthesis via de novo pathway; (S)-dihydroorotate from bicarbonate: step 1/3.</text>
</comment>
<keyword evidence="4 8" id="KW-0547">Nucleotide-binding</keyword>
<dbReference type="InterPro" id="IPR006274">
    <property type="entry name" value="CarbamoylP_synth_ssu"/>
</dbReference>
<feature type="active site" evidence="8">
    <location>
        <position position="356"/>
    </location>
</feature>
<reference evidence="10 11" key="1">
    <citation type="submission" date="2014-06" db="EMBL/GenBank/DDBJ databases">
        <title>Helicobacter pullorum isolates in fresh chicken meat - phenotypic and genotypic features.</title>
        <authorList>
            <person name="Borges V."/>
            <person name="Santos A."/>
            <person name="Correia C.B."/>
            <person name="Saraiva M."/>
            <person name="Menard A."/>
            <person name="Vieira L."/>
            <person name="Sampaio D.A."/>
            <person name="Gomes J.P."/>
            <person name="Oleastro M."/>
        </authorList>
    </citation>
    <scope>NUCLEOTIDE SEQUENCE [LARGE SCALE GENOMIC DNA]</scope>
    <source>
        <strain evidence="10 11">229334/12</strain>
    </source>
</reference>
<dbReference type="InterPro" id="IPR036480">
    <property type="entry name" value="CarbP_synth_ssu_N_sf"/>
</dbReference>
<dbReference type="NCBIfam" id="NF009475">
    <property type="entry name" value="PRK12838.1"/>
    <property type="match status" value="1"/>
</dbReference>
<dbReference type="PROSITE" id="PS51273">
    <property type="entry name" value="GATASE_TYPE_1"/>
    <property type="match status" value="1"/>
</dbReference>
<accession>A0A0N0LTZ8</accession>
<evidence type="ECO:0000313" key="11">
    <source>
        <dbReference type="Proteomes" id="UP000037997"/>
    </source>
</evidence>
<dbReference type="GO" id="GO:0006541">
    <property type="term" value="P:glutamine metabolic process"/>
    <property type="evidence" value="ECO:0007669"/>
    <property type="project" value="InterPro"/>
</dbReference>
<dbReference type="Pfam" id="PF00988">
    <property type="entry name" value="CPSase_sm_chain"/>
    <property type="match status" value="1"/>
</dbReference>
<evidence type="ECO:0000256" key="8">
    <source>
        <dbReference type="HAMAP-Rule" id="MF_01209"/>
    </source>
</evidence>
<keyword evidence="3 8" id="KW-0436">Ligase</keyword>
<dbReference type="STRING" id="35818.HPU229336_01770"/>
<comment type="caution">
    <text evidence="10">The sequence shown here is derived from an EMBL/GenBank/DDBJ whole genome shotgun (WGS) entry which is preliminary data.</text>
</comment>
<dbReference type="InterPro" id="IPR002474">
    <property type="entry name" value="CarbamoylP_synth_ssu_N"/>
</dbReference>
<sequence length="383" mass="43097">METLENAWIYLENGMFFEAKSFGASKTSIGELVFNTSMTGYQEITTDPSYAGQFICFTMPEIGIVGTNPQDMESKGVFAKGILCHHYNSFYSNFRADESLSSFLKKHDVMGLCEIDTRGITQTLRKQGAMMMVASTEISDKEELKKILESSPRIEEINYIQEVSTKESYPHNEGRFDFSTMDFSRPKTDQTILAIDFGIKKSILRELVNAGFNVKVIPHNFDAKALIAQYQNKEFDGIFLSNGPGDPQVLTKEIAEIKKLIEAKIPLFAICLGHQLLSLAQGYPTYKLKFGHHGGNHPVKNLFTQQIEITAQNHNYSIPESIQEIAEVTHRNLFDGTIEGVRYKNALICSLQHHPEAGPGPLESTALFREFAKLLETDKHYKG</sequence>
<keyword evidence="8" id="KW-0028">Amino-acid biosynthesis</keyword>
<keyword evidence="8" id="KW-0055">Arginine biosynthesis</keyword>
<evidence type="ECO:0000256" key="5">
    <source>
        <dbReference type="ARBA" id="ARBA00022840"/>
    </source>
</evidence>
<dbReference type="InterPro" id="IPR029062">
    <property type="entry name" value="Class_I_gatase-like"/>
</dbReference>
<feature type="region of interest" description="CPSase" evidence="8">
    <location>
        <begin position="1"/>
        <end position="186"/>
    </location>
</feature>
<dbReference type="InterPro" id="IPR035686">
    <property type="entry name" value="CPSase_GATase1"/>
</dbReference>
<dbReference type="PANTHER" id="PTHR43418">
    <property type="entry name" value="MULTIFUNCTIONAL TRYPTOPHAN BIOSYNTHESIS PROTEIN-RELATED"/>
    <property type="match status" value="1"/>
</dbReference>
<dbReference type="GO" id="GO:0004359">
    <property type="term" value="F:glutaminase activity"/>
    <property type="evidence" value="ECO:0007669"/>
    <property type="project" value="RHEA"/>
</dbReference>
<proteinExistence type="inferred from homology"/>
<keyword evidence="8" id="KW-0665">Pyrimidine biosynthesis</keyword>
<organism evidence="10 11">
    <name type="scientific">Helicobacter pullorum</name>
    <dbReference type="NCBI Taxonomy" id="35818"/>
    <lineage>
        <taxon>Bacteria</taxon>
        <taxon>Pseudomonadati</taxon>
        <taxon>Campylobacterota</taxon>
        <taxon>Epsilonproteobacteria</taxon>
        <taxon>Campylobacterales</taxon>
        <taxon>Helicobacteraceae</taxon>
        <taxon>Helicobacter</taxon>
    </lineage>
</organism>
<dbReference type="EC" id="6.3.5.5" evidence="8"/>
<comment type="caution">
    <text evidence="8">Lacks conserved residue(s) required for the propagation of feature annotation.</text>
</comment>
<evidence type="ECO:0000259" key="9">
    <source>
        <dbReference type="SMART" id="SM01097"/>
    </source>
</evidence>
<dbReference type="RefSeq" id="WP_054197996.1">
    <property type="nucleotide sequence ID" value="NZ_JNOC01000032.1"/>
</dbReference>
<evidence type="ECO:0000256" key="1">
    <source>
        <dbReference type="ARBA" id="ARBA00005077"/>
    </source>
</evidence>
<feature type="binding site" evidence="8">
    <location>
        <position position="49"/>
    </location>
    <ligand>
        <name>L-glutamine</name>
        <dbReference type="ChEBI" id="CHEBI:58359"/>
    </ligand>
</feature>
<feature type="binding site" evidence="8">
    <location>
        <position position="245"/>
    </location>
    <ligand>
        <name>L-glutamine</name>
        <dbReference type="ChEBI" id="CHEBI:58359"/>
    </ligand>
</feature>
<dbReference type="PRINTS" id="PR00099">
    <property type="entry name" value="CPSGATASE"/>
</dbReference>
<dbReference type="SUPFAM" id="SSF52021">
    <property type="entry name" value="Carbamoyl phosphate synthetase, small subunit N-terminal domain"/>
    <property type="match status" value="1"/>
</dbReference>
<feature type="binding site" evidence="8">
    <location>
        <position position="243"/>
    </location>
    <ligand>
        <name>L-glutamine</name>
        <dbReference type="ChEBI" id="CHEBI:58359"/>
    </ligand>
</feature>
<comment type="catalytic activity">
    <reaction evidence="7 8">
        <text>hydrogencarbonate + L-glutamine + 2 ATP + H2O = carbamoyl phosphate + L-glutamate + 2 ADP + phosphate + 2 H(+)</text>
        <dbReference type="Rhea" id="RHEA:18633"/>
        <dbReference type="ChEBI" id="CHEBI:15377"/>
        <dbReference type="ChEBI" id="CHEBI:15378"/>
        <dbReference type="ChEBI" id="CHEBI:17544"/>
        <dbReference type="ChEBI" id="CHEBI:29985"/>
        <dbReference type="ChEBI" id="CHEBI:30616"/>
        <dbReference type="ChEBI" id="CHEBI:43474"/>
        <dbReference type="ChEBI" id="CHEBI:58228"/>
        <dbReference type="ChEBI" id="CHEBI:58359"/>
        <dbReference type="ChEBI" id="CHEBI:456216"/>
        <dbReference type="EC" id="6.3.5.5"/>
    </reaction>
</comment>
<feature type="binding site" evidence="8">
    <location>
        <position position="316"/>
    </location>
    <ligand>
        <name>L-glutamine</name>
        <dbReference type="ChEBI" id="CHEBI:58359"/>
    </ligand>
</feature>
<dbReference type="CDD" id="cd01744">
    <property type="entry name" value="GATase1_CPSase"/>
    <property type="match status" value="1"/>
</dbReference>
<dbReference type="UniPathway" id="UPA00068">
    <property type="reaction ID" value="UER00171"/>
</dbReference>
<evidence type="ECO:0000313" key="10">
    <source>
        <dbReference type="EMBL" id="KPH55799.1"/>
    </source>
</evidence>
<comment type="pathway">
    <text evidence="1 8">Amino-acid biosynthesis; L-arginine biosynthesis; carbamoyl phosphate from bicarbonate: step 1/1.</text>
</comment>
<evidence type="ECO:0000256" key="7">
    <source>
        <dbReference type="ARBA" id="ARBA00048816"/>
    </source>
</evidence>
<dbReference type="HAMAP" id="MF_01209">
    <property type="entry name" value="CPSase_S_chain"/>
    <property type="match status" value="1"/>
</dbReference>
<protein>
    <recommendedName>
        <fullName evidence="8">Carbamoyl phosphate synthase small chain</fullName>
        <ecNumber evidence="8">6.3.5.5</ecNumber>
    </recommendedName>
    <alternativeName>
        <fullName evidence="8">Carbamoyl phosphate synthetase glutamine chain</fullName>
    </alternativeName>
</protein>
<feature type="binding site" evidence="8">
    <location>
        <position position="313"/>
    </location>
    <ligand>
        <name>L-glutamine</name>
        <dbReference type="ChEBI" id="CHEBI:58359"/>
    </ligand>
</feature>
<dbReference type="InterPro" id="IPR050472">
    <property type="entry name" value="Anth_synth/Amidotransfase"/>
</dbReference>
<dbReference type="PANTHER" id="PTHR43418:SF7">
    <property type="entry name" value="CARBAMOYL-PHOSPHATE SYNTHASE SMALL CHAIN"/>
    <property type="match status" value="1"/>
</dbReference>
<gene>
    <name evidence="8" type="primary">carA</name>
    <name evidence="10" type="ORF">HPU229334_06390</name>
</gene>
<name>A0A0N0LTZ8_9HELI</name>
<dbReference type="Gene3D" id="3.50.30.20">
    <property type="entry name" value="Carbamoyl-phosphate synthase small subunit, N-terminal domain"/>
    <property type="match status" value="1"/>
</dbReference>
<feature type="binding site" evidence="8">
    <location>
        <position position="275"/>
    </location>
    <ligand>
        <name>L-glutamine</name>
        <dbReference type="ChEBI" id="CHEBI:58359"/>
    </ligand>
</feature>
<comment type="catalytic activity">
    <reaction evidence="8">
        <text>L-glutamine + H2O = L-glutamate + NH4(+)</text>
        <dbReference type="Rhea" id="RHEA:15889"/>
        <dbReference type="ChEBI" id="CHEBI:15377"/>
        <dbReference type="ChEBI" id="CHEBI:28938"/>
        <dbReference type="ChEBI" id="CHEBI:29985"/>
        <dbReference type="ChEBI" id="CHEBI:58359"/>
    </reaction>
</comment>
<dbReference type="EMBL" id="JNOC01000032">
    <property type="protein sequence ID" value="KPH55799.1"/>
    <property type="molecule type" value="Genomic_DNA"/>
</dbReference>
<feature type="domain" description="Carbamoyl-phosphate synthase small subunit N-terminal" evidence="9">
    <location>
        <begin position="5"/>
        <end position="135"/>
    </location>
</feature>
<feature type="active site" description="Nucleophile" evidence="8">
    <location>
        <position position="271"/>
    </location>
</feature>
<dbReference type="GO" id="GO:0005524">
    <property type="term" value="F:ATP binding"/>
    <property type="evidence" value="ECO:0007669"/>
    <property type="project" value="UniProtKB-UniRule"/>
</dbReference>
<dbReference type="Gene3D" id="3.40.50.880">
    <property type="match status" value="1"/>
</dbReference>
<dbReference type="AlphaFoldDB" id="A0A0N0LTZ8"/>
<feature type="active site" evidence="8">
    <location>
        <position position="354"/>
    </location>
</feature>
<dbReference type="NCBIfam" id="TIGR01368">
    <property type="entry name" value="CPSaseIIsmall"/>
    <property type="match status" value="1"/>
</dbReference>
<keyword evidence="5 8" id="KW-0067">ATP-binding</keyword>
<dbReference type="GO" id="GO:0004088">
    <property type="term" value="F:carbamoyl-phosphate synthase (glutamine-hydrolyzing) activity"/>
    <property type="evidence" value="ECO:0007669"/>
    <property type="project" value="UniProtKB-UniRule"/>
</dbReference>
<dbReference type="SMART" id="SM01097">
    <property type="entry name" value="CPSase_sm_chain"/>
    <property type="match status" value="1"/>
</dbReference>
<evidence type="ECO:0000256" key="3">
    <source>
        <dbReference type="ARBA" id="ARBA00022598"/>
    </source>
</evidence>
<dbReference type="Pfam" id="PF00117">
    <property type="entry name" value="GATase"/>
    <property type="match status" value="1"/>
</dbReference>
<evidence type="ECO:0000256" key="2">
    <source>
        <dbReference type="ARBA" id="ARBA00007800"/>
    </source>
</evidence>
<comment type="similarity">
    <text evidence="2 8">Belongs to the CarA family.</text>
</comment>
<dbReference type="GO" id="GO:0044205">
    <property type="term" value="P:'de novo' UMP biosynthetic process"/>
    <property type="evidence" value="ECO:0007669"/>
    <property type="project" value="UniProtKB-UniRule"/>
</dbReference>
<evidence type="ECO:0000256" key="4">
    <source>
        <dbReference type="ARBA" id="ARBA00022741"/>
    </source>
</evidence>
<comment type="subunit">
    <text evidence="8">Composed of two chains; the small (or glutamine) chain promotes the hydrolysis of glutamine to ammonia, which is used by the large (or ammonia) chain to synthesize carbamoyl phosphate. Tetramer of heterodimers (alpha,beta)4.</text>
</comment>
<comment type="function">
    <text evidence="8">Small subunit of the glutamine-dependent carbamoyl phosphate synthetase (CPSase). CPSase catalyzes the formation of carbamoyl phosphate from the ammonia moiety of glutamine, carbonate, and phosphate donated by ATP, constituting the first step of 2 biosynthetic pathways, one leading to arginine and/or urea and the other to pyrimidine nucleotides. The small subunit (glutamine amidotransferase) binds and cleaves glutamine to supply the large subunit with the substrate ammonia.</text>
</comment>
<dbReference type="GO" id="GO:0006526">
    <property type="term" value="P:L-arginine biosynthetic process"/>
    <property type="evidence" value="ECO:0007669"/>
    <property type="project" value="UniProtKB-UniRule"/>
</dbReference>
<keyword evidence="6 8" id="KW-0315">Glutamine amidotransferase</keyword>
<evidence type="ECO:0000256" key="6">
    <source>
        <dbReference type="ARBA" id="ARBA00022962"/>
    </source>
</evidence>
<dbReference type="GO" id="GO:0006207">
    <property type="term" value="P:'de novo' pyrimidine nucleobase biosynthetic process"/>
    <property type="evidence" value="ECO:0007669"/>
    <property type="project" value="InterPro"/>
</dbReference>
<dbReference type="PATRIC" id="fig|35818.11.peg.1263"/>